<dbReference type="RefSeq" id="WP_085544725.1">
    <property type="nucleotide sequence ID" value="NZ_FXBB01000017.1"/>
</dbReference>
<dbReference type="InterPro" id="IPR035906">
    <property type="entry name" value="MetI-like_sf"/>
</dbReference>
<comment type="similarity">
    <text evidence="7">Belongs to the binding-protein-dependent transport system permease family.</text>
</comment>
<evidence type="ECO:0000313" key="10">
    <source>
        <dbReference type="Proteomes" id="UP000193355"/>
    </source>
</evidence>
<keyword evidence="2 7" id="KW-0813">Transport</keyword>
<name>A0A1X7JWD1_9BACT</name>
<feature type="transmembrane region" description="Helical" evidence="7">
    <location>
        <begin position="229"/>
        <end position="249"/>
    </location>
</feature>
<feature type="transmembrane region" description="Helical" evidence="7">
    <location>
        <begin position="279"/>
        <end position="299"/>
    </location>
</feature>
<keyword evidence="3" id="KW-1003">Cell membrane</keyword>
<evidence type="ECO:0000256" key="4">
    <source>
        <dbReference type="ARBA" id="ARBA00022692"/>
    </source>
</evidence>
<dbReference type="Pfam" id="PF19300">
    <property type="entry name" value="BPD_transp_1_N"/>
    <property type="match status" value="1"/>
</dbReference>
<evidence type="ECO:0000259" key="8">
    <source>
        <dbReference type="PROSITE" id="PS50928"/>
    </source>
</evidence>
<organism evidence="9 10">
    <name type="scientific">Dethiosulfovibrio salsuginis</name>
    <dbReference type="NCBI Taxonomy" id="561720"/>
    <lineage>
        <taxon>Bacteria</taxon>
        <taxon>Thermotogati</taxon>
        <taxon>Synergistota</taxon>
        <taxon>Synergistia</taxon>
        <taxon>Synergistales</taxon>
        <taxon>Dethiosulfovibrionaceae</taxon>
        <taxon>Dethiosulfovibrio</taxon>
    </lineage>
</organism>
<feature type="transmembrane region" description="Helical" evidence="7">
    <location>
        <begin position="99"/>
        <end position="123"/>
    </location>
</feature>
<dbReference type="PANTHER" id="PTHR30465:SF74">
    <property type="entry name" value="OLIGOPEPTIDE TRANSPORT SYSTEM PERMEASE PROTEIN OPPB"/>
    <property type="match status" value="1"/>
</dbReference>
<dbReference type="InterPro" id="IPR045621">
    <property type="entry name" value="BPD_transp_1_N"/>
</dbReference>
<keyword evidence="5 7" id="KW-1133">Transmembrane helix</keyword>
<feature type="transmembrane region" description="Helical" evidence="7">
    <location>
        <begin position="12"/>
        <end position="30"/>
    </location>
</feature>
<sequence>MAQYILKRISYMILTLLVVIAMTFFLMRSIPGDPLASLARALPEQTKANFYAKYGLDKPLFQQYLIYMKNLLKGDLGESVVYAGRSVSETIVQTSPVSAAVGGLALIVGLIVGISLGIVAALYKNSWPDYLVMFIAILGITIPVFVLASLFQYFFSVKLGWLPTSGWGKPQHMVLPVIVLCFGTIATYARYIKSSMLEVLGQDYILTARAKGLSEFQVITRHVMRNSMLPAITILAGRIVGIFTGAFVVERMFSIPGIGFYYISSINNNDYSMTLGTTVFYAALFVVMQLIVDFVYMLVDPRIRLAGD</sequence>
<dbReference type="InterPro" id="IPR000515">
    <property type="entry name" value="MetI-like"/>
</dbReference>
<keyword evidence="4 7" id="KW-0812">Transmembrane</keyword>
<keyword evidence="10" id="KW-1185">Reference proteome</keyword>
<dbReference type="CDD" id="cd06261">
    <property type="entry name" value="TM_PBP2"/>
    <property type="match status" value="1"/>
</dbReference>
<dbReference type="SUPFAM" id="SSF161098">
    <property type="entry name" value="MetI-like"/>
    <property type="match status" value="1"/>
</dbReference>
<comment type="subcellular location">
    <subcellularLocation>
        <location evidence="1 7">Cell membrane</location>
        <topology evidence="1 7">Multi-pass membrane protein</topology>
    </subcellularLocation>
</comment>
<keyword evidence="6 7" id="KW-0472">Membrane</keyword>
<evidence type="ECO:0000256" key="1">
    <source>
        <dbReference type="ARBA" id="ARBA00004651"/>
    </source>
</evidence>
<dbReference type="STRING" id="561720.SAMN06275492_1175"/>
<accession>A0A1X7JWD1</accession>
<gene>
    <name evidence="9" type="ORF">SAMN06275492_1175</name>
</gene>
<evidence type="ECO:0000256" key="2">
    <source>
        <dbReference type="ARBA" id="ARBA00022448"/>
    </source>
</evidence>
<dbReference type="PROSITE" id="PS50928">
    <property type="entry name" value="ABC_TM1"/>
    <property type="match status" value="1"/>
</dbReference>
<evidence type="ECO:0000256" key="5">
    <source>
        <dbReference type="ARBA" id="ARBA00022989"/>
    </source>
</evidence>
<evidence type="ECO:0000256" key="3">
    <source>
        <dbReference type="ARBA" id="ARBA00022475"/>
    </source>
</evidence>
<dbReference type="PANTHER" id="PTHR30465">
    <property type="entry name" value="INNER MEMBRANE ABC TRANSPORTER"/>
    <property type="match status" value="1"/>
</dbReference>
<dbReference type="Gene3D" id="1.10.3720.10">
    <property type="entry name" value="MetI-like"/>
    <property type="match status" value="1"/>
</dbReference>
<evidence type="ECO:0000313" key="9">
    <source>
        <dbReference type="EMBL" id="SMG32146.1"/>
    </source>
</evidence>
<proteinExistence type="inferred from homology"/>
<dbReference type="OrthoDB" id="9773221at2"/>
<dbReference type="GO" id="GO:0005886">
    <property type="term" value="C:plasma membrane"/>
    <property type="evidence" value="ECO:0007669"/>
    <property type="project" value="UniProtKB-SubCell"/>
</dbReference>
<reference evidence="10" key="1">
    <citation type="submission" date="2017-04" db="EMBL/GenBank/DDBJ databases">
        <authorList>
            <person name="Varghese N."/>
            <person name="Submissions S."/>
        </authorList>
    </citation>
    <scope>NUCLEOTIDE SEQUENCE [LARGE SCALE GENOMIC DNA]</scope>
    <source>
        <strain evidence="10">USBA 82</strain>
    </source>
</reference>
<feature type="domain" description="ABC transmembrane type-1" evidence="8">
    <location>
        <begin position="95"/>
        <end position="296"/>
    </location>
</feature>
<dbReference type="AlphaFoldDB" id="A0A1X7JWD1"/>
<feature type="transmembrane region" description="Helical" evidence="7">
    <location>
        <begin position="130"/>
        <end position="153"/>
    </location>
</feature>
<dbReference type="GO" id="GO:0055085">
    <property type="term" value="P:transmembrane transport"/>
    <property type="evidence" value="ECO:0007669"/>
    <property type="project" value="InterPro"/>
</dbReference>
<dbReference type="EMBL" id="FXBB01000017">
    <property type="protein sequence ID" value="SMG32146.1"/>
    <property type="molecule type" value="Genomic_DNA"/>
</dbReference>
<evidence type="ECO:0000256" key="7">
    <source>
        <dbReference type="RuleBase" id="RU363032"/>
    </source>
</evidence>
<evidence type="ECO:0000256" key="6">
    <source>
        <dbReference type="ARBA" id="ARBA00023136"/>
    </source>
</evidence>
<protein>
    <submittedName>
        <fullName evidence="9">Oligopeptide transport system permease protein</fullName>
    </submittedName>
</protein>
<dbReference type="Proteomes" id="UP000193355">
    <property type="component" value="Unassembled WGS sequence"/>
</dbReference>
<feature type="transmembrane region" description="Helical" evidence="7">
    <location>
        <begin position="173"/>
        <end position="192"/>
    </location>
</feature>
<dbReference type="Pfam" id="PF00528">
    <property type="entry name" value="BPD_transp_1"/>
    <property type="match status" value="1"/>
</dbReference>